<organism evidence="1 2">
    <name type="scientific">Gemmata massiliana</name>
    <dbReference type="NCBI Taxonomy" id="1210884"/>
    <lineage>
        <taxon>Bacteria</taxon>
        <taxon>Pseudomonadati</taxon>
        <taxon>Planctomycetota</taxon>
        <taxon>Planctomycetia</taxon>
        <taxon>Gemmatales</taxon>
        <taxon>Gemmataceae</taxon>
        <taxon>Gemmata</taxon>
    </lineage>
</organism>
<dbReference type="EMBL" id="LR593886">
    <property type="protein sequence ID" value="VTR97506.1"/>
    <property type="molecule type" value="Genomic_DNA"/>
</dbReference>
<keyword evidence="2" id="KW-1185">Reference proteome</keyword>
<evidence type="ECO:0000313" key="1">
    <source>
        <dbReference type="EMBL" id="VTR97506.1"/>
    </source>
</evidence>
<sequence>MTEAEWMACDNPAPLLGFLQGKVSDRKLRLFAVACCRRVWSLLPSQTFRDAVEMSERFADGLASDDKLRKARSQARESASRQGAVRASPWSTATQSRFAKWLVVSVCSRNIHEAFQTGNMTCVVAGDAEQHEANLNNERRQQAHLLRDIFGNPFRPAVVNSSWRTFTVLALAEGIYANKAFDRLPILADALQDAGCDSDDLLSHLRNDGPHVRGCWALDLVLGKS</sequence>
<gene>
    <name evidence="1" type="ORF">SOIL9_06830</name>
</gene>
<evidence type="ECO:0000313" key="2">
    <source>
        <dbReference type="Proteomes" id="UP000464178"/>
    </source>
</evidence>
<dbReference type="Proteomes" id="UP000464178">
    <property type="component" value="Chromosome"/>
</dbReference>
<accession>A0A6P2DAB4</accession>
<proteinExistence type="predicted"/>
<evidence type="ECO:0008006" key="3">
    <source>
        <dbReference type="Google" id="ProtNLM"/>
    </source>
</evidence>
<reference evidence="1 2" key="1">
    <citation type="submission" date="2019-05" db="EMBL/GenBank/DDBJ databases">
        <authorList>
            <consortium name="Science for Life Laboratories"/>
        </authorList>
    </citation>
    <scope>NUCLEOTIDE SEQUENCE [LARGE SCALE GENOMIC DNA]</scope>
    <source>
        <strain evidence="1">Soil9</strain>
    </source>
</reference>
<protein>
    <recommendedName>
        <fullName evidence="3">SMI1/KNR4 family protein</fullName>
    </recommendedName>
</protein>
<dbReference type="AlphaFoldDB" id="A0A6P2DAB4"/>
<dbReference type="RefSeq" id="WP_232069830.1">
    <property type="nucleotide sequence ID" value="NZ_LR593886.1"/>
</dbReference>
<dbReference type="KEGG" id="gms:SOIL9_06830"/>
<name>A0A6P2DAB4_9BACT</name>